<gene>
    <name evidence="1" type="primary">rimM</name>
    <name evidence="1" type="ORF">E5336_11870</name>
</gene>
<dbReference type="EMBL" id="SRYG01000038">
    <property type="protein sequence ID" value="TGY64588.1"/>
    <property type="molecule type" value="Genomic_DNA"/>
</dbReference>
<evidence type="ECO:0000313" key="2">
    <source>
        <dbReference type="Proteomes" id="UP000308836"/>
    </source>
</evidence>
<accession>A0AC61R419</accession>
<organism evidence="1 2">
    <name type="scientific">Dubosiella muris</name>
    <dbReference type="NCBI Taxonomy" id="3038133"/>
    <lineage>
        <taxon>Bacteria</taxon>
        <taxon>Bacillati</taxon>
        <taxon>Bacillota</taxon>
        <taxon>Erysipelotrichia</taxon>
        <taxon>Erysipelotrichales</taxon>
        <taxon>Erysipelotrichaceae</taxon>
        <taxon>Dubosiella</taxon>
    </lineage>
</organism>
<proteinExistence type="predicted"/>
<comment type="caution">
    <text evidence="1">The sequence shown here is derived from an EMBL/GenBank/DDBJ whole genome shotgun (WGS) entry which is preliminary data.</text>
</comment>
<protein>
    <submittedName>
        <fullName evidence="1">16S rRNA processing protein RimM</fullName>
    </submittedName>
</protein>
<sequence>MIQVAKIINTHGLKGECKLYLLTDDPAHRFETGRTLYLNEETPLKVLRFRMQKGLGYAFFEGIDSIEKAEALKGDGLFIPIEELPKTNENEFYYHELNGCQVFNEEGENLGKVVDLLETGANLVLRVKGTEGGFLLPFVDAFIVDVDVPEKRITIKEMAGLR</sequence>
<name>A0AC61R419_9FIRM</name>
<dbReference type="Proteomes" id="UP000308836">
    <property type="component" value="Unassembled WGS sequence"/>
</dbReference>
<evidence type="ECO:0000313" key="1">
    <source>
        <dbReference type="EMBL" id="TGY64588.1"/>
    </source>
</evidence>
<keyword evidence="2" id="KW-1185">Reference proteome</keyword>
<reference evidence="1" key="1">
    <citation type="submission" date="2019-04" db="EMBL/GenBank/DDBJ databases">
        <title>Microbes associate with the intestines of laboratory mice.</title>
        <authorList>
            <person name="Navarre W."/>
            <person name="Wong E."/>
            <person name="Huang K."/>
            <person name="Tropini C."/>
            <person name="Ng K."/>
            <person name="Yu B."/>
        </authorList>
    </citation>
    <scope>NUCLEOTIDE SEQUENCE</scope>
    <source>
        <strain evidence="1">NM09_H32</strain>
    </source>
</reference>